<reference evidence="7" key="2">
    <citation type="submission" date="2020-05" db="UniProtKB">
        <authorList>
            <consortium name="EnsemblMetazoa"/>
        </authorList>
    </citation>
    <scope>IDENTIFICATION</scope>
    <source>
        <strain evidence="7">Epiroticus2</strain>
    </source>
</reference>
<dbReference type="Pfam" id="PF14886">
    <property type="entry name" value="FAM183"/>
    <property type="match status" value="1"/>
</dbReference>
<dbReference type="GO" id="GO:0005856">
    <property type="term" value="C:cytoskeleton"/>
    <property type="evidence" value="ECO:0007669"/>
    <property type="project" value="UniProtKB-SubCell"/>
</dbReference>
<evidence type="ECO:0000313" key="7">
    <source>
        <dbReference type="EnsemblMetazoa" id="AEPI009093-PA"/>
    </source>
</evidence>
<name>A0A182PQ63_9DIPT</name>
<evidence type="ECO:0000256" key="2">
    <source>
        <dbReference type="ARBA" id="ARBA00004245"/>
    </source>
</evidence>
<dbReference type="EnsemblMetazoa" id="AEPI009093-RA">
    <property type="protein sequence ID" value="AEPI009093-PA"/>
    <property type="gene ID" value="AEPI009093"/>
</dbReference>
<reference evidence="8" key="1">
    <citation type="submission" date="2013-03" db="EMBL/GenBank/DDBJ databases">
        <title>The Genome Sequence of Anopheles epiroticus epiroticus2.</title>
        <authorList>
            <consortium name="The Broad Institute Genomics Platform"/>
            <person name="Neafsey D.E."/>
            <person name="Howell P."/>
            <person name="Walker B."/>
            <person name="Young S.K."/>
            <person name="Zeng Q."/>
            <person name="Gargeya S."/>
            <person name="Fitzgerald M."/>
            <person name="Haas B."/>
            <person name="Abouelleil A."/>
            <person name="Allen A.W."/>
            <person name="Alvarado L."/>
            <person name="Arachchi H.M."/>
            <person name="Berlin A.M."/>
            <person name="Chapman S.B."/>
            <person name="Gainer-Dewar J."/>
            <person name="Goldberg J."/>
            <person name="Griggs A."/>
            <person name="Gujja S."/>
            <person name="Hansen M."/>
            <person name="Howarth C."/>
            <person name="Imamovic A."/>
            <person name="Ireland A."/>
            <person name="Larimer J."/>
            <person name="McCowan C."/>
            <person name="Murphy C."/>
            <person name="Pearson M."/>
            <person name="Poon T.W."/>
            <person name="Priest M."/>
            <person name="Roberts A."/>
            <person name="Saif S."/>
            <person name="Shea T."/>
            <person name="Sisk P."/>
            <person name="Sykes S."/>
            <person name="Wortman J."/>
            <person name="Nusbaum C."/>
            <person name="Birren B."/>
        </authorList>
    </citation>
    <scope>NUCLEOTIDE SEQUENCE [LARGE SCALE GENOMIC DNA]</scope>
    <source>
        <strain evidence="8">Epiroticus2</strain>
    </source>
</reference>
<evidence type="ECO:0000256" key="1">
    <source>
        <dbReference type="ARBA" id="ARBA00004138"/>
    </source>
</evidence>
<keyword evidence="8" id="KW-1185">Reference proteome</keyword>
<sequence length="153" mass="17818">MAALLKGEDSPPRPPAIVSYAFEKELINRQNRYIRLYDSFLPSLKRVPIAIKFWSKYDSTAAGRSGLPNFDHYCALVEKTIAEGPRDRYPEPITESQCYGWYFEPFYRYEGRDIHLLYHPKKRSPITLVGEKINADRITQRPRFTGVPFKLTS</sequence>
<evidence type="ECO:0000256" key="4">
    <source>
        <dbReference type="ARBA" id="ARBA00023212"/>
    </source>
</evidence>
<evidence type="ECO:0000256" key="5">
    <source>
        <dbReference type="ARBA" id="ARBA00023273"/>
    </source>
</evidence>
<dbReference type="VEuPathDB" id="VectorBase:AEPI009093"/>
<dbReference type="InterPro" id="IPR029214">
    <property type="entry name" value="CFAP144"/>
</dbReference>
<keyword evidence="3" id="KW-0963">Cytoplasm</keyword>
<dbReference type="Proteomes" id="UP000075885">
    <property type="component" value="Unassembled WGS sequence"/>
</dbReference>
<comment type="subcellular location">
    <subcellularLocation>
        <location evidence="1">Cell projection</location>
        <location evidence="1">Cilium</location>
    </subcellularLocation>
    <subcellularLocation>
        <location evidence="2">Cytoplasm</location>
        <location evidence="2">Cytoskeleton</location>
    </subcellularLocation>
</comment>
<keyword evidence="5" id="KW-0966">Cell projection</keyword>
<comment type="similarity">
    <text evidence="6">Belongs to the CFAP144 family.</text>
</comment>
<evidence type="ECO:0000313" key="8">
    <source>
        <dbReference type="Proteomes" id="UP000075885"/>
    </source>
</evidence>
<accession>A0A182PQ63</accession>
<organism evidence="7 8">
    <name type="scientific">Anopheles epiroticus</name>
    <dbReference type="NCBI Taxonomy" id="199890"/>
    <lineage>
        <taxon>Eukaryota</taxon>
        <taxon>Metazoa</taxon>
        <taxon>Ecdysozoa</taxon>
        <taxon>Arthropoda</taxon>
        <taxon>Hexapoda</taxon>
        <taxon>Insecta</taxon>
        <taxon>Pterygota</taxon>
        <taxon>Neoptera</taxon>
        <taxon>Endopterygota</taxon>
        <taxon>Diptera</taxon>
        <taxon>Nematocera</taxon>
        <taxon>Culicoidea</taxon>
        <taxon>Culicidae</taxon>
        <taxon>Anophelinae</taxon>
        <taxon>Anopheles</taxon>
    </lineage>
</organism>
<evidence type="ECO:0000256" key="3">
    <source>
        <dbReference type="ARBA" id="ARBA00022490"/>
    </source>
</evidence>
<dbReference type="GO" id="GO:0005929">
    <property type="term" value="C:cilium"/>
    <property type="evidence" value="ECO:0007669"/>
    <property type="project" value="UniProtKB-SubCell"/>
</dbReference>
<keyword evidence="4" id="KW-0206">Cytoskeleton</keyword>
<protein>
    <submittedName>
        <fullName evidence="7">Uncharacterized protein</fullName>
    </submittedName>
</protein>
<evidence type="ECO:0000256" key="6">
    <source>
        <dbReference type="ARBA" id="ARBA00034777"/>
    </source>
</evidence>
<proteinExistence type="inferred from homology"/>
<dbReference type="AlphaFoldDB" id="A0A182PQ63"/>